<feature type="compositionally biased region" description="Basic and acidic residues" evidence="2">
    <location>
        <begin position="355"/>
        <end position="376"/>
    </location>
</feature>
<feature type="region of interest" description="Disordered" evidence="2">
    <location>
        <begin position="268"/>
        <end position="305"/>
    </location>
</feature>
<feature type="region of interest" description="Disordered" evidence="2">
    <location>
        <begin position="324"/>
        <end position="455"/>
    </location>
</feature>
<feature type="compositionally biased region" description="Low complexity" evidence="2">
    <location>
        <begin position="678"/>
        <end position="694"/>
    </location>
</feature>
<feature type="region of interest" description="Disordered" evidence="2">
    <location>
        <begin position="625"/>
        <end position="694"/>
    </location>
</feature>
<sequence length="694" mass="77664">MSVTDREDWRARVRGLERIASALRQATALSSVEPRLGSLLHAVLAGERSCRVAAAGLAVARVLLQGCSEQALRDRLPLIAWGLARHGGPQAAQLARLTMLRTSPGLFLEALLQSHCIDARNAKMRENTLQLLIFSLVTFPSTEFKVKTAIERVVAMVDDRRKRVRHSALDTLAVLSQIYDSENILEVSKRFTADKPEGPEIHAAIKTRLSRKLLPTVSADGLVVYGLQISSNIHHSGPDVDWITAGSGSVSPGTGRTRGQLIAKSKIENNDQQQQQQQQQNSGDANNDATKKRKIRPVSEHSVSSGTINLLLDKNERTASWQFLPQLDDNNRQSHHPDSRLRKNDRVTKSADSLKVSKLDLPDRGRVDLYEKEKLQRPYATPTRSDRQQQQQTSDNSSKIQRFKRSDDDLAAADRGSLLGSSSGGGSTTTTTTGRGGTASLSVQIGNGNKSTQESRIPVYTRDRATAKFPAVIETSSSNAVQTTTNPNAKMSQQQHHRFKDNSKLEHSESNGYFSMQQRRTIQSVRSAAMPRTNFTVNHNRDFGYTQFVKSIRAMDAEIQAKFKDDFEEPQDIDEVDFGSRRQSVVKHSRHGSRSVPVTHYHEQQQQHYSNVKDTFESIYQRQSRYKTEKSMRIHETSPSPALYGYESFSALQKYQMKQDENSRDIRSDLKQKRNIYSSSVDDQSSSVDDSSTT</sequence>
<feature type="compositionally biased region" description="Low complexity" evidence="2">
    <location>
        <begin position="428"/>
        <end position="442"/>
    </location>
</feature>
<feature type="compositionally biased region" description="Basic and acidic residues" evidence="2">
    <location>
        <begin position="657"/>
        <end position="672"/>
    </location>
</feature>
<feature type="compositionally biased region" description="Polar residues" evidence="2">
    <location>
        <begin position="477"/>
        <end position="494"/>
    </location>
</feature>
<dbReference type="InterPro" id="IPR021133">
    <property type="entry name" value="HEAT_type_2"/>
</dbReference>
<feature type="compositionally biased region" description="Basic and acidic residues" evidence="2">
    <location>
        <begin position="329"/>
        <end position="349"/>
    </location>
</feature>
<protein>
    <recommendedName>
        <fullName evidence="5">TOG domain-containing protein</fullName>
    </recommendedName>
</protein>
<feature type="compositionally biased region" description="Basic and acidic residues" evidence="2">
    <location>
        <begin position="626"/>
        <end position="636"/>
    </location>
</feature>
<gene>
    <name evidence="3" type="ORF">TKK_020371</name>
</gene>
<name>A0ABD2VT37_9HYME</name>
<dbReference type="Proteomes" id="UP001627154">
    <property type="component" value="Unassembled WGS sequence"/>
</dbReference>
<feature type="repeat" description="HEAT" evidence="1">
    <location>
        <begin position="149"/>
        <end position="186"/>
    </location>
</feature>
<evidence type="ECO:0000313" key="4">
    <source>
        <dbReference type="Proteomes" id="UP001627154"/>
    </source>
</evidence>
<feature type="compositionally biased region" description="Polar residues" evidence="2">
    <location>
        <begin position="443"/>
        <end position="455"/>
    </location>
</feature>
<evidence type="ECO:0000256" key="2">
    <source>
        <dbReference type="SAM" id="MobiDB-lite"/>
    </source>
</evidence>
<comment type="caution">
    <text evidence="3">The sequence shown here is derived from an EMBL/GenBank/DDBJ whole genome shotgun (WGS) entry which is preliminary data.</text>
</comment>
<dbReference type="Gene3D" id="1.25.10.10">
    <property type="entry name" value="Leucine-rich Repeat Variant"/>
    <property type="match status" value="1"/>
</dbReference>
<evidence type="ECO:0008006" key="5">
    <source>
        <dbReference type="Google" id="ProtNLM"/>
    </source>
</evidence>
<proteinExistence type="predicted"/>
<organism evidence="3 4">
    <name type="scientific">Trichogramma kaykai</name>
    <dbReference type="NCBI Taxonomy" id="54128"/>
    <lineage>
        <taxon>Eukaryota</taxon>
        <taxon>Metazoa</taxon>
        <taxon>Ecdysozoa</taxon>
        <taxon>Arthropoda</taxon>
        <taxon>Hexapoda</taxon>
        <taxon>Insecta</taxon>
        <taxon>Pterygota</taxon>
        <taxon>Neoptera</taxon>
        <taxon>Endopterygota</taxon>
        <taxon>Hymenoptera</taxon>
        <taxon>Apocrita</taxon>
        <taxon>Proctotrupomorpha</taxon>
        <taxon>Chalcidoidea</taxon>
        <taxon>Trichogrammatidae</taxon>
        <taxon>Trichogramma</taxon>
    </lineage>
</organism>
<evidence type="ECO:0000256" key="1">
    <source>
        <dbReference type="PROSITE-ProRule" id="PRU00103"/>
    </source>
</evidence>
<dbReference type="AlphaFoldDB" id="A0ABD2VT37"/>
<dbReference type="EMBL" id="JBJJXI010000182">
    <property type="protein sequence ID" value="KAL3383703.1"/>
    <property type="molecule type" value="Genomic_DNA"/>
</dbReference>
<reference evidence="3 4" key="1">
    <citation type="journal article" date="2024" name="bioRxiv">
        <title>A reference genome for Trichogramma kaykai: A tiny desert-dwelling parasitoid wasp with competing sex-ratio distorters.</title>
        <authorList>
            <person name="Culotta J."/>
            <person name="Lindsey A.R."/>
        </authorList>
    </citation>
    <scope>NUCLEOTIDE SEQUENCE [LARGE SCALE GENOMIC DNA]</scope>
    <source>
        <strain evidence="3 4">KSX58</strain>
    </source>
</reference>
<dbReference type="PROSITE" id="PS50077">
    <property type="entry name" value="HEAT_REPEAT"/>
    <property type="match status" value="1"/>
</dbReference>
<evidence type="ECO:0000313" key="3">
    <source>
        <dbReference type="EMBL" id="KAL3383703.1"/>
    </source>
</evidence>
<keyword evidence="4" id="KW-1185">Reference proteome</keyword>
<dbReference type="InterPro" id="IPR011989">
    <property type="entry name" value="ARM-like"/>
</dbReference>
<feature type="region of interest" description="Disordered" evidence="2">
    <location>
        <begin position="477"/>
        <end position="496"/>
    </location>
</feature>
<accession>A0ABD2VT37</accession>